<gene>
    <name evidence="1" type="ORF">QBC37DRAFT_294702</name>
</gene>
<organism evidence="1 2">
    <name type="scientific">Rhypophila decipiens</name>
    <dbReference type="NCBI Taxonomy" id="261697"/>
    <lineage>
        <taxon>Eukaryota</taxon>
        <taxon>Fungi</taxon>
        <taxon>Dikarya</taxon>
        <taxon>Ascomycota</taxon>
        <taxon>Pezizomycotina</taxon>
        <taxon>Sordariomycetes</taxon>
        <taxon>Sordariomycetidae</taxon>
        <taxon>Sordariales</taxon>
        <taxon>Naviculisporaceae</taxon>
        <taxon>Rhypophila</taxon>
    </lineage>
</organism>
<reference evidence="1" key="2">
    <citation type="submission" date="2023-05" db="EMBL/GenBank/DDBJ databases">
        <authorList>
            <consortium name="Lawrence Berkeley National Laboratory"/>
            <person name="Steindorff A."/>
            <person name="Hensen N."/>
            <person name="Bonometti L."/>
            <person name="Westerberg I."/>
            <person name="Brannstrom I.O."/>
            <person name="Guillou S."/>
            <person name="Cros-Aarteil S."/>
            <person name="Calhoun S."/>
            <person name="Haridas S."/>
            <person name="Kuo A."/>
            <person name="Mondo S."/>
            <person name="Pangilinan J."/>
            <person name="Riley R."/>
            <person name="Labutti K."/>
            <person name="Andreopoulos B."/>
            <person name="Lipzen A."/>
            <person name="Chen C."/>
            <person name="Yanf M."/>
            <person name="Daum C."/>
            <person name="Ng V."/>
            <person name="Clum A."/>
            <person name="Ohm R."/>
            <person name="Martin F."/>
            <person name="Silar P."/>
            <person name="Natvig D."/>
            <person name="Lalanne C."/>
            <person name="Gautier V."/>
            <person name="Ament-Velasquez S.L."/>
            <person name="Kruys A."/>
            <person name="Hutchinson M.I."/>
            <person name="Powell A.J."/>
            <person name="Barry K."/>
            <person name="Miller A.N."/>
            <person name="Grigoriev I.V."/>
            <person name="Debuchy R."/>
            <person name="Gladieux P."/>
            <person name="Thoren M.H."/>
            <person name="Johannesson H."/>
        </authorList>
    </citation>
    <scope>NUCLEOTIDE SEQUENCE</scope>
    <source>
        <strain evidence="1">PSN293</strain>
    </source>
</reference>
<sequence length="322" mass="34222">MASSNRGGPTYHVVPRFDIVAPKDPYDVSKTSPALNLGTVVTSLSHLTPLNRSTNQGKNGKKNKLIKLSDLIYPPVTHTSYIDTLSRVRAANGSAWLKFSKLANGGVDLGIDSNITETVECDSIVTTYFDPTPEYVKASLAVPEVQDYLSGSPPKTGVDLYMITGLKVAKNFMFKTVMGKSKEGGVHGELDAGAIAAAAATAGGAAVAAPLDGIGAARAGAHAREENTGDIKHGVKEDIVIAVRVGRYRCTRLWFSKEWKTADQGILDGDMMGDDDDDGESGDEGQFVTEFERVSIPEEDAALEDQSAYIGDEVWVGPPASV</sequence>
<evidence type="ECO:0000313" key="2">
    <source>
        <dbReference type="Proteomes" id="UP001301769"/>
    </source>
</evidence>
<protein>
    <submittedName>
        <fullName evidence="1">Uncharacterized protein</fullName>
    </submittedName>
</protein>
<keyword evidence="2" id="KW-1185">Reference proteome</keyword>
<name>A0AAN7B464_9PEZI</name>
<evidence type="ECO:0000313" key="1">
    <source>
        <dbReference type="EMBL" id="KAK4209362.1"/>
    </source>
</evidence>
<reference evidence="1" key="1">
    <citation type="journal article" date="2023" name="Mol. Phylogenet. Evol.">
        <title>Genome-scale phylogeny and comparative genomics of the fungal order Sordariales.</title>
        <authorList>
            <person name="Hensen N."/>
            <person name="Bonometti L."/>
            <person name="Westerberg I."/>
            <person name="Brannstrom I.O."/>
            <person name="Guillou S."/>
            <person name="Cros-Aarteil S."/>
            <person name="Calhoun S."/>
            <person name="Haridas S."/>
            <person name="Kuo A."/>
            <person name="Mondo S."/>
            <person name="Pangilinan J."/>
            <person name="Riley R."/>
            <person name="LaButti K."/>
            <person name="Andreopoulos B."/>
            <person name="Lipzen A."/>
            <person name="Chen C."/>
            <person name="Yan M."/>
            <person name="Daum C."/>
            <person name="Ng V."/>
            <person name="Clum A."/>
            <person name="Steindorff A."/>
            <person name="Ohm R.A."/>
            <person name="Martin F."/>
            <person name="Silar P."/>
            <person name="Natvig D.O."/>
            <person name="Lalanne C."/>
            <person name="Gautier V."/>
            <person name="Ament-Velasquez S.L."/>
            <person name="Kruys A."/>
            <person name="Hutchinson M.I."/>
            <person name="Powell A.J."/>
            <person name="Barry K."/>
            <person name="Miller A.N."/>
            <person name="Grigoriev I.V."/>
            <person name="Debuchy R."/>
            <person name="Gladieux P."/>
            <person name="Hiltunen Thoren M."/>
            <person name="Johannesson H."/>
        </authorList>
    </citation>
    <scope>NUCLEOTIDE SEQUENCE</scope>
    <source>
        <strain evidence="1">PSN293</strain>
    </source>
</reference>
<dbReference type="EMBL" id="MU858207">
    <property type="protein sequence ID" value="KAK4209362.1"/>
    <property type="molecule type" value="Genomic_DNA"/>
</dbReference>
<dbReference type="AlphaFoldDB" id="A0AAN7B464"/>
<accession>A0AAN7B464</accession>
<dbReference type="Proteomes" id="UP001301769">
    <property type="component" value="Unassembled WGS sequence"/>
</dbReference>
<proteinExistence type="predicted"/>
<comment type="caution">
    <text evidence="1">The sequence shown here is derived from an EMBL/GenBank/DDBJ whole genome shotgun (WGS) entry which is preliminary data.</text>
</comment>